<feature type="compositionally biased region" description="Basic and acidic residues" evidence="2">
    <location>
        <begin position="391"/>
        <end position="401"/>
    </location>
</feature>
<feature type="compositionally biased region" description="Basic residues" evidence="2">
    <location>
        <begin position="732"/>
        <end position="741"/>
    </location>
</feature>
<feature type="compositionally biased region" description="Basic and acidic residues" evidence="2">
    <location>
        <begin position="716"/>
        <end position="731"/>
    </location>
</feature>
<reference evidence="3" key="1">
    <citation type="journal article" date="2020" name="Stud. Mycol.">
        <title>101 Dothideomycetes genomes: a test case for predicting lifestyles and emergence of pathogens.</title>
        <authorList>
            <person name="Haridas S."/>
            <person name="Albert R."/>
            <person name="Binder M."/>
            <person name="Bloem J."/>
            <person name="Labutti K."/>
            <person name="Salamov A."/>
            <person name="Andreopoulos B."/>
            <person name="Baker S."/>
            <person name="Barry K."/>
            <person name="Bills G."/>
            <person name="Bluhm B."/>
            <person name="Cannon C."/>
            <person name="Castanera R."/>
            <person name="Culley D."/>
            <person name="Daum C."/>
            <person name="Ezra D."/>
            <person name="Gonzalez J."/>
            <person name="Henrissat B."/>
            <person name="Kuo A."/>
            <person name="Liang C."/>
            <person name="Lipzen A."/>
            <person name="Lutzoni F."/>
            <person name="Magnuson J."/>
            <person name="Mondo S."/>
            <person name="Nolan M."/>
            <person name="Ohm R."/>
            <person name="Pangilinan J."/>
            <person name="Park H.-J."/>
            <person name="Ramirez L."/>
            <person name="Alfaro M."/>
            <person name="Sun H."/>
            <person name="Tritt A."/>
            <person name="Yoshinaga Y."/>
            <person name="Zwiers L.-H."/>
            <person name="Turgeon B."/>
            <person name="Goodwin S."/>
            <person name="Spatafora J."/>
            <person name="Crous P."/>
            <person name="Grigoriev I."/>
        </authorList>
    </citation>
    <scope>NUCLEOTIDE SEQUENCE</scope>
    <source>
        <strain evidence="3">CBS 675.92</strain>
    </source>
</reference>
<sequence length="1066" mass="116909">MTGSRGPWMPPEIRNGNPKVAAAYKAAAARARVPSWGNPTWGSAATQARIAARPPVPLPAPLPAQPQVPRPVASRSTPVPMAPLDNMDWNDLRKSCEFRLDIATVQQRKLEDFDDTYSAVKSYAKSLDEPFFDEHGRPSKLFNEFGQVVDLPGMSSRILSALAGMSEPFAQMQKSSNEEVEVLKKMLHITELGMEGKVREEGNRLAADELRKARLMMRFMAAADEAMPVWTLMRGIDKLPRQNLSTPCPTQAPQPPVDMQQSIKPPRHDSPSASAPVSPRKEVPNSPVSGLNAVTIQSKEVGNPSEVVKPREDIFIRQVPAAEEVARKVKVKVNKADEKRATAENKVAEQINKVATAATQALDMDVDTTRPQDVIVPVADAVMAEAPAEGQKLENQKKPVEPEQLATQEKPTEPEMPVAQEKTAQEAKSTQEEKPTEPEKPSEAERQTESEPKDSVDDGKKATVPEADKSTPPSPIAVTGPEPVYPAVSNEKLAEKLKKFQKSGFKIRGIAKKGAEKKDGEVATTETASEGGKAAEPQESAPAVSNKPVGKIEPVVQAPVIKKELANPPRQGSAASQVPSYSQTPNASRGRSLRTDNGKGNARDRSRSRSPRPERPQNERRRDRDAPRRENGDRLSRRPTTAATEQEVRSAAKAREDSKNTQDTSSSHSSRAQPLQNRYQLSKPGPPAAPNKKRESSEPSRASAPQKKVPPKKRRHDETDSESSRESEAEKRPRKRLKSRAAAKAQATAKAKANADSDSAADQSPSTRAPNEDPEDNWLEKALLEKKKMREAKEKLEQAEKDRKEAESTKIASLAEIRRRRADPNARGVARVIKRGLNWESVKEEMQGFLVPDGNSSAESEDEDEAVKAREKKKPSPANTPAESSQSAKKDKKSKSTKAKSVPKATDEATAGESDHEGDAAKVRDKKKKMASSAQAQSSKSLEQKKKDKNTKRKFLSEAIVDDSSEESEADDKAMKVQDKKKKTAPGPEAERSKTLEHNKKGMTKTTNAKSAPKAADSEKKKESSAPRPVSTSKSDTPPIEKWPLKRRRDDEDNGDSLRARKVRKD</sequence>
<dbReference type="PANTHER" id="PTHR48125">
    <property type="entry name" value="LP07818P1"/>
    <property type="match status" value="1"/>
</dbReference>
<evidence type="ECO:0000313" key="3">
    <source>
        <dbReference type="EMBL" id="KAF1949932.1"/>
    </source>
</evidence>
<feature type="compositionally biased region" description="Low complexity" evidence="2">
    <location>
        <begin position="742"/>
        <end position="762"/>
    </location>
</feature>
<feature type="compositionally biased region" description="Polar residues" evidence="2">
    <location>
        <begin position="573"/>
        <end position="589"/>
    </location>
</feature>
<feature type="compositionally biased region" description="Basic and acidic residues" evidence="2">
    <location>
        <begin position="989"/>
        <end position="1000"/>
    </location>
</feature>
<evidence type="ECO:0000313" key="4">
    <source>
        <dbReference type="Proteomes" id="UP000800035"/>
    </source>
</evidence>
<accession>A0A6A5TE40</accession>
<feature type="compositionally biased region" description="Low complexity" evidence="2">
    <location>
        <begin position="931"/>
        <end position="941"/>
    </location>
</feature>
<dbReference type="EMBL" id="ML977030">
    <property type="protein sequence ID" value="KAF1949932.1"/>
    <property type="molecule type" value="Genomic_DNA"/>
</dbReference>
<feature type="compositionally biased region" description="Basic and acidic residues" evidence="2">
    <location>
        <begin position="1048"/>
        <end position="1059"/>
    </location>
</feature>
<feature type="compositionally biased region" description="Basic and acidic residues" evidence="2">
    <location>
        <begin position="778"/>
        <end position="808"/>
    </location>
</feature>
<feature type="compositionally biased region" description="Polar residues" evidence="2">
    <location>
        <begin position="661"/>
        <end position="680"/>
    </location>
</feature>
<evidence type="ECO:0000256" key="2">
    <source>
        <dbReference type="SAM" id="MobiDB-lite"/>
    </source>
</evidence>
<dbReference type="Proteomes" id="UP000800035">
    <property type="component" value="Unassembled WGS sequence"/>
</dbReference>
<evidence type="ECO:0000256" key="1">
    <source>
        <dbReference type="SAM" id="Coils"/>
    </source>
</evidence>
<name>A0A6A5TE40_9PLEO</name>
<feature type="compositionally biased region" description="Basic and acidic residues" evidence="2">
    <location>
        <begin position="593"/>
        <end position="636"/>
    </location>
</feature>
<feature type="compositionally biased region" description="Basic and acidic residues" evidence="2">
    <location>
        <begin position="1016"/>
        <end position="1025"/>
    </location>
</feature>
<feature type="coiled-coil region" evidence="1">
    <location>
        <begin position="326"/>
        <end position="353"/>
    </location>
</feature>
<keyword evidence="1" id="KW-0175">Coiled coil</keyword>
<feature type="compositionally biased region" description="Basic and acidic residues" evidence="2">
    <location>
        <begin position="646"/>
        <end position="660"/>
    </location>
</feature>
<feature type="compositionally biased region" description="Basic and acidic residues" evidence="2">
    <location>
        <begin position="423"/>
        <end position="469"/>
    </location>
</feature>
<dbReference type="AlphaFoldDB" id="A0A6A5TE40"/>
<feature type="region of interest" description="Disordered" evidence="2">
    <location>
        <begin position="510"/>
        <end position="1066"/>
    </location>
</feature>
<organism evidence="3 4">
    <name type="scientific">Byssothecium circinans</name>
    <dbReference type="NCBI Taxonomy" id="147558"/>
    <lineage>
        <taxon>Eukaryota</taxon>
        <taxon>Fungi</taxon>
        <taxon>Dikarya</taxon>
        <taxon>Ascomycota</taxon>
        <taxon>Pezizomycotina</taxon>
        <taxon>Dothideomycetes</taxon>
        <taxon>Pleosporomycetidae</taxon>
        <taxon>Pleosporales</taxon>
        <taxon>Massarineae</taxon>
        <taxon>Massarinaceae</taxon>
        <taxon>Byssothecium</taxon>
    </lineage>
</organism>
<feature type="compositionally biased region" description="Basic and acidic residues" evidence="2">
    <location>
        <begin position="913"/>
        <end position="923"/>
    </location>
</feature>
<feature type="compositionally biased region" description="Acidic residues" evidence="2">
    <location>
        <begin position="960"/>
        <end position="970"/>
    </location>
</feature>
<feature type="region of interest" description="Disordered" evidence="2">
    <location>
        <begin position="386"/>
        <end position="484"/>
    </location>
</feature>
<feature type="region of interest" description="Disordered" evidence="2">
    <location>
        <begin position="241"/>
        <end position="291"/>
    </location>
</feature>
<proteinExistence type="predicted"/>
<keyword evidence="4" id="KW-1185">Reference proteome</keyword>
<protein>
    <submittedName>
        <fullName evidence="3">Uncharacterized protein</fullName>
    </submittedName>
</protein>
<gene>
    <name evidence="3" type="ORF">CC80DRAFT_539971</name>
</gene>
<dbReference type="PANTHER" id="PTHR48125:SF12">
    <property type="entry name" value="AT HOOK TRANSCRIPTION FACTOR FAMILY-RELATED"/>
    <property type="match status" value="1"/>
</dbReference>